<sequence length="82" mass="9331">MVQQTVPQKVQTPALQTGEPVKQPRGPPSSLQTEEGIENYCLSQYLNNLDIFSTKDFERNHPIKHFQNLAYSEAIFLLGLIE</sequence>
<dbReference type="EMBL" id="WTPW01001182">
    <property type="protein sequence ID" value="KAF0450669.1"/>
    <property type="molecule type" value="Genomic_DNA"/>
</dbReference>
<feature type="compositionally biased region" description="Low complexity" evidence="1">
    <location>
        <begin position="1"/>
        <end position="13"/>
    </location>
</feature>
<proteinExistence type="predicted"/>
<reference evidence="2 3" key="1">
    <citation type="journal article" date="2019" name="Environ. Microbiol.">
        <title>At the nexus of three kingdoms: the genome of the mycorrhizal fungus Gigaspora margarita provides insights into plant, endobacterial and fungal interactions.</title>
        <authorList>
            <person name="Venice F."/>
            <person name="Ghignone S."/>
            <person name="Salvioli di Fossalunga A."/>
            <person name="Amselem J."/>
            <person name="Novero M."/>
            <person name="Xianan X."/>
            <person name="Sedzielewska Toro K."/>
            <person name="Morin E."/>
            <person name="Lipzen A."/>
            <person name="Grigoriev I.V."/>
            <person name="Henrissat B."/>
            <person name="Martin F.M."/>
            <person name="Bonfante P."/>
        </authorList>
    </citation>
    <scope>NUCLEOTIDE SEQUENCE [LARGE SCALE GENOMIC DNA]</scope>
    <source>
        <strain evidence="2 3">BEG34</strain>
    </source>
</reference>
<protein>
    <submittedName>
        <fullName evidence="2">Uncharacterized protein</fullName>
    </submittedName>
</protein>
<gene>
    <name evidence="2" type="ORF">F8M41_002154</name>
</gene>
<evidence type="ECO:0000313" key="2">
    <source>
        <dbReference type="EMBL" id="KAF0450669.1"/>
    </source>
</evidence>
<evidence type="ECO:0000256" key="1">
    <source>
        <dbReference type="SAM" id="MobiDB-lite"/>
    </source>
</evidence>
<keyword evidence="3" id="KW-1185">Reference proteome</keyword>
<feature type="region of interest" description="Disordered" evidence="1">
    <location>
        <begin position="1"/>
        <end position="34"/>
    </location>
</feature>
<dbReference type="AlphaFoldDB" id="A0A8H3XES8"/>
<dbReference type="OrthoDB" id="2441131at2759"/>
<name>A0A8H3XES8_GIGMA</name>
<accession>A0A8H3XES8</accession>
<organism evidence="2 3">
    <name type="scientific">Gigaspora margarita</name>
    <dbReference type="NCBI Taxonomy" id="4874"/>
    <lineage>
        <taxon>Eukaryota</taxon>
        <taxon>Fungi</taxon>
        <taxon>Fungi incertae sedis</taxon>
        <taxon>Mucoromycota</taxon>
        <taxon>Glomeromycotina</taxon>
        <taxon>Glomeromycetes</taxon>
        <taxon>Diversisporales</taxon>
        <taxon>Gigasporaceae</taxon>
        <taxon>Gigaspora</taxon>
    </lineage>
</organism>
<evidence type="ECO:0000313" key="3">
    <source>
        <dbReference type="Proteomes" id="UP000439903"/>
    </source>
</evidence>
<dbReference type="Proteomes" id="UP000439903">
    <property type="component" value="Unassembled WGS sequence"/>
</dbReference>
<comment type="caution">
    <text evidence="2">The sequence shown here is derived from an EMBL/GenBank/DDBJ whole genome shotgun (WGS) entry which is preliminary data.</text>
</comment>